<dbReference type="Proteomes" id="UP000699462">
    <property type="component" value="Unassembled WGS sequence"/>
</dbReference>
<dbReference type="Gene3D" id="3.90.190.10">
    <property type="entry name" value="Protein tyrosine phosphatase superfamily"/>
    <property type="match status" value="1"/>
</dbReference>
<dbReference type="OrthoDB" id="6285206at2759"/>
<proteinExistence type="predicted"/>
<name>A0A8T0DX66_9TREM</name>
<dbReference type="EMBL" id="JTDF01000346">
    <property type="protein sequence ID" value="KAF8571752.1"/>
    <property type="molecule type" value="Genomic_DNA"/>
</dbReference>
<gene>
    <name evidence="1" type="ORF">P879_01065</name>
</gene>
<comment type="caution">
    <text evidence="1">The sequence shown here is derived from an EMBL/GenBank/DDBJ whole genome shotgun (WGS) entry which is preliminary data.</text>
</comment>
<dbReference type="AlphaFoldDB" id="A0A8T0DX66"/>
<accession>A0A8T0DX66</accession>
<evidence type="ECO:0000313" key="2">
    <source>
        <dbReference type="Proteomes" id="UP000699462"/>
    </source>
</evidence>
<dbReference type="InterPro" id="IPR029021">
    <property type="entry name" value="Prot-tyrosine_phosphatase-like"/>
</dbReference>
<sequence length="237" mass="27371">MSHCSNLFPLIPIFPHQVRNCPFDVDGYPDLATFVAFCERVYDWLLVRESHVLLLHAEGITARTRLLLLLRALASYFETSERCKTNYANQTVHEDGKVFYPSPLAHSSCSEEPACATSKFPTFNRYSGYMRLFSPENCLSILRATLGIYKLFSYNMPVFEENKLRLFLKFYSGSPLRPVYTTKIHDFYSTNSCDFLIVFSNNADPQASNVGLRLQGDIVMLAYHCRPYPSRRLRLFR</sequence>
<organism evidence="1 2">
    <name type="scientific">Paragonimus westermani</name>
    <dbReference type="NCBI Taxonomy" id="34504"/>
    <lineage>
        <taxon>Eukaryota</taxon>
        <taxon>Metazoa</taxon>
        <taxon>Spiralia</taxon>
        <taxon>Lophotrochozoa</taxon>
        <taxon>Platyhelminthes</taxon>
        <taxon>Trematoda</taxon>
        <taxon>Digenea</taxon>
        <taxon>Plagiorchiida</taxon>
        <taxon>Troglotremata</taxon>
        <taxon>Troglotrematidae</taxon>
        <taxon>Paragonimus</taxon>
    </lineage>
</organism>
<reference evidence="1 2" key="1">
    <citation type="submission" date="2019-07" db="EMBL/GenBank/DDBJ databases">
        <title>Annotation for the trematode Paragonimus westermani.</title>
        <authorList>
            <person name="Choi Y.-J."/>
        </authorList>
    </citation>
    <scope>NUCLEOTIDE SEQUENCE [LARGE SCALE GENOMIC DNA]</scope>
    <source>
        <strain evidence="1">180907_Pwestermani</strain>
    </source>
</reference>
<evidence type="ECO:0000313" key="1">
    <source>
        <dbReference type="EMBL" id="KAF8571752.1"/>
    </source>
</evidence>
<keyword evidence="2" id="KW-1185">Reference proteome</keyword>
<protein>
    <submittedName>
        <fullName evidence="1">Uncharacterized protein</fullName>
    </submittedName>
</protein>